<name>A0ABZ1GXT2_9ACTN</name>
<evidence type="ECO:0008006" key="4">
    <source>
        <dbReference type="Google" id="ProtNLM"/>
    </source>
</evidence>
<protein>
    <recommendedName>
        <fullName evidence="4">YtkA-like domain-containing protein</fullName>
    </recommendedName>
</protein>
<dbReference type="EMBL" id="CP109134">
    <property type="protein sequence ID" value="WSD10715.1"/>
    <property type="molecule type" value="Genomic_DNA"/>
</dbReference>
<dbReference type="Proteomes" id="UP001335325">
    <property type="component" value="Chromosome"/>
</dbReference>
<accession>A0ABZ1GXT2</accession>
<evidence type="ECO:0000313" key="2">
    <source>
        <dbReference type="EMBL" id="WSD10715.1"/>
    </source>
</evidence>
<sequence length="91" mass="9740">MTWLGHGSTHGAKGGSLMPGMATTTQLDQLRLSFTLPEQRIGPLDAKLADRSGYRGTGTLTLPIAGTWTMKAIVRVSDIGRVTVSKTTEIR</sequence>
<proteinExistence type="predicted"/>
<keyword evidence="3" id="KW-1185">Reference proteome</keyword>
<gene>
    <name evidence="2" type="ORF">OIE73_36805</name>
</gene>
<dbReference type="GeneID" id="91548256"/>
<evidence type="ECO:0000313" key="3">
    <source>
        <dbReference type="Proteomes" id="UP001335325"/>
    </source>
</evidence>
<organism evidence="2 3">
    <name type="scientific">Streptomyces hirsutus</name>
    <dbReference type="NCBI Taxonomy" id="35620"/>
    <lineage>
        <taxon>Bacteria</taxon>
        <taxon>Bacillati</taxon>
        <taxon>Actinomycetota</taxon>
        <taxon>Actinomycetes</taxon>
        <taxon>Kitasatosporales</taxon>
        <taxon>Streptomycetaceae</taxon>
        <taxon>Streptomyces</taxon>
    </lineage>
</organism>
<feature type="region of interest" description="Disordered" evidence="1">
    <location>
        <begin position="1"/>
        <end position="20"/>
    </location>
</feature>
<reference evidence="2 3" key="1">
    <citation type="submission" date="2022-10" db="EMBL/GenBank/DDBJ databases">
        <title>The complete genomes of actinobacterial strains from the NBC collection.</title>
        <authorList>
            <person name="Joergensen T.S."/>
            <person name="Alvarez Arevalo M."/>
            <person name="Sterndorff E.B."/>
            <person name="Faurdal D."/>
            <person name="Vuksanovic O."/>
            <person name="Mourched A.-S."/>
            <person name="Charusanti P."/>
            <person name="Shaw S."/>
            <person name="Blin K."/>
            <person name="Weber T."/>
        </authorList>
    </citation>
    <scope>NUCLEOTIDE SEQUENCE [LARGE SCALE GENOMIC DNA]</scope>
    <source>
        <strain evidence="2 3">NBC 01753</strain>
    </source>
</reference>
<dbReference type="RefSeq" id="WP_326757309.1">
    <property type="nucleotide sequence ID" value="NZ_CP109134.1"/>
</dbReference>
<evidence type="ECO:0000256" key="1">
    <source>
        <dbReference type="SAM" id="MobiDB-lite"/>
    </source>
</evidence>